<evidence type="ECO:0000256" key="1">
    <source>
        <dbReference type="ARBA" id="ARBA00022723"/>
    </source>
</evidence>
<dbReference type="InterPro" id="IPR035896">
    <property type="entry name" value="AN1-like_Znf"/>
</dbReference>
<dbReference type="SMART" id="SM00154">
    <property type="entry name" value="ZnF_AN1"/>
    <property type="match status" value="1"/>
</dbReference>
<feature type="compositionally biased region" description="Polar residues" evidence="5">
    <location>
        <begin position="122"/>
        <end position="139"/>
    </location>
</feature>
<dbReference type="STRING" id="34508.A0A4U5M738"/>
<accession>A0A4U5M738</accession>
<gene>
    <name evidence="7" type="ORF">L596_025198</name>
</gene>
<dbReference type="PANTHER" id="PTHR10634">
    <property type="entry name" value="AN1-TYPE ZINC FINGER PROTEIN"/>
    <property type="match status" value="1"/>
</dbReference>
<feature type="compositionally biased region" description="Low complexity" evidence="5">
    <location>
        <begin position="66"/>
        <end position="77"/>
    </location>
</feature>
<feature type="compositionally biased region" description="Basic and acidic residues" evidence="5">
    <location>
        <begin position="254"/>
        <end position="272"/>
    </location>
</feature>
<dbReference type="SUPFAM" id="SSF118310">
    <property type="entry name" value="AN1-like Zinc finger"/>
    <property type="match status" value="1"/>
</dbReference>
<feature type="region of interest" description="Disordered" evidence="5">
    <location>
        <begin position="249"/>
        <end position="272"/>
    </location>
</feature>
<sequence>MFQADDIRQALAGMHKQLSVKPPKDSSERRSVREPKPDPAYDLERQMEHELTRNRMKNLKLRRKNASANSSLNNSANGTPTAGSQNQSPLHSDPGTPGSQGQSPLGSQNQSPLHSDPGTPGSRGQSPLHSEPGTPQNELVNPAPSSPKAKDLTSGRESSVEPSGPSVIVKEFYFDPRLNDEEEEFQMMRKDRLKVKDNGKKKPANTCGLCRRRLSVVQQAVKCQCSKSFCFLHRATSLHNCSVDYKQAGRRKLQKDNPKCEEGGAHKGQFED</sequence>
<keyword evidence="1" id="KW-0479">Metal-binding</keyword>
<dbReference type="InterPro" id="IPR000058">
    <property type="entry name" value="Znf_AN1"/>
</dbReference>
<keyword evidence="8" id="KW-1185">Reference proteome</keyword>
<dbReference type="PANTHER" id="PTHR10634:SF67">
    <property type="entry name" value="AN1-TYPE ZINC FINGER PROTEIN 3"/>
    <property type="match status" value="1"/>
</dbReference>
<feature type="domain" description="AN1-type" evidence="6">
    <location>
        <begin position="201"/>
        <end position="249"/>
    </location>
</feature>
<keyword evidence="2 4" id="KW-0863">Zinc-finger</keyword>
<feature type="compositionally biased region" description="Polar residues" evidence="5">
    <location>
        <begin position="97"/>
        <end position="113"/>
    </location>
</feature>
<protein>
    <recommendedName>
        <fullName evidence="6">AN1-type domain-containing protein</fullName>
    </recommendedName>
</protein>
<evidence type="ECO:0000256" key="4">
    <source>
        <dbReference type="PROSITE-ProRule" id="PRU00449"/>
    </source>
</evidence>
<dbReference type="PROSITE" id="PS51039">
    <property type="entry name" value="ZF_AN1"/>
    <property type="match status" value="1"/>
</dbReference>
<evidence type="ECO:0000256" key="2">
    <source>
        <dbReference type="ARBA" id="ARBA00022771"/>
    </source>
</evidence>
<dbReference type="Gene3D" id="4.10.1110.10">
    <property type="entry name" value="AN1-like Zinc finger"/>
    <property type="match status" value="1"/>
</dbReference>
<keyword evidence="3" id="KW-0862">Zinc</keyword>
<name>A0A4U5M738_STECR</name>
<dbReference type="Proteomes" id="UP000298663">
    <property type="component" value="Unassembled WGS sequence"/>
</dbReference>
<evidence type="ECO:0000313" key="8">
    <source>
        <dbReference type="Proteomes" id="UP000298663"/>
    </source>
</evidence>
<feature type="compositionally biased region" description="Polar residues" evidence="5">
    <location>
        <begin position="78"/>
        <end position="90"/>
    </location>
</feature>
<dbReference type="EMBL" id="AZBU02000009">
    <property type="protein sequence ID" value="TKR64708.1"/>
    <property type="molecule type" value="Genomic_DNA"/>
</dbReference>
<dbReference type="AlphaFoldDB" id="A0A4U5M738"/>
<evidence type="ECO:0000256" key="3">
    <source>
        <dbReference type="ARBA" id="ARBA00022833"/>
    </source>
</evidence>
<evidence type="ECO:0000259" key="6">
    <source>
        <dbReference type="PROSITE" id="PS51039"/>
    </source>
</evidence>
<dbReference type="InterPro" id="IPR050652">
    <property type="entry name" value="AN1_A20_ZnFinger"/>
</dbReference>
<proteinExistence type="predicted"/>
<comment type="caution">
    <text evidence="7">The sequence shown here is derived from an EMBL/GenBank/DDBJ whole genome shotgun (WGS) entry which is preliminary data.</text>
</comment>
<feature type="compositionally biased region" description="Basic and acidic residues" evidence="5">
    <location>
        <begin position="22"/>
        <end position="53"/>
    </location>
</feature>
<dbReference type="GO" id="GO:0008270">
    <property type="term" value="F:zinc ion binding"/>
    <property type="evidence" value="ECO:0007669"/>
    <property type="project" value="UniProtKB-KW"/>
</dbReference>
<dbReference type="OrthoDB" id="428577at2759"/>
<evidence type="ECO:0000256" key="5">
    <source>
        <dbReference type="SAM" id="MobiDB-lite"/>
    </source>
</evidence>
<feature type="region of interest" description="Disordered" evidence="5">
    <location>
        <begin position="1"/>
        <end position="164"/>
    </location>
</feature>
<reference evidence="7 8" key="1">
    <citation type="journal article" date="2015" name="Genome Biol.">
        <title>Comparative genomics of Steinernema reveals deeply conserved gene regulatory networks.</title>
        <authorList>
            <person name="Dillman A.R."/>
            <person name="Macchietto M."/>
            <person name="Porter C.F."/>
            <person name="Rogers A."/>
            <person name="Williams B."/>
            <person name="Antoshechkin I."/>
            <person name="Lee M.M."/>
            <person name="Goodwin Z."/>
            <person name="Lu X."/>
            <person name="Lewis E.E."/>
            <person name="Goodrich-Blair H."/>
            <person name="Stock S.P."/>
            <person name="Adams B.J."/>
            <person name="Sternberg P.W."/>
            <person name="Mortazavi A."/>
        </authorList>
    </citation>
    <scope>NUCLEOTIDE SEQUENCE [LARGE SCALE GENOMIC DNA]</scope>
    <source>
        <strain evidence="7 8">ALL</strain>
    </source>
</reference>
<evidence type="ECO:0000313" key="7">
    <source>
        <dbReference type="EMBL" id="TKR64708.1"/>
    </source>
</evidence>
<reference evidence="7 8" key="2">
    <citation type="journal article" date="2019" name="G3 (Bethesda)">
        <title>Hybrid Assembly of the Genome of the Entomopathogenic Nematode Steinernema carpocapsae Identifies the X-Chromosome.</title>
        <authorList>
            <person name="Serra L."/>
            <person name="Macchietto M."/>
            <person name="Macias-Munoz A."/>
            <person name="McGill C.J."/>
            <person name="Rodriguez I.M."/>
            <person name="Rodriguez B."/>
            <person name="Murad R."/>
            <person name="Mortazavi A."/>
        </authorList>
    </citation>
    <scope>NUCLEOTIDE SEQUENCE [LARGE SCALE GENOMIC DNA]</scope>
    <source>
        <strain evidence="7 8">ALL</strain>
    </source>
</reference>
<feature type="compositionally biased region" description="Basic residues" evidence="5">
    <location>
        <begin position="54"/>
        <end position="65"/>
    </location>
</feature>
<organism evidence="7 8">
    <name type="scientific">Steinernema carpocapsae</name>
    <name type="common">Entomopathogenic nematode</name>
    <dbReference type="NCBI Taxonomy" id="34508"/>
    <lineage>
        <taxon>Eukaryota</taxon>
        <taxon>Metazoa</taxon>
        <taxon>Ecdysozoa</taxon>
        <taxon>Nematoda</taxon>
        <taxon>Chromadorea</taxon>
        <taxon>Rhabditida</taxon>
        <taxon>Tylenchina</taxon>
        <taxon>Panagrolaimomorpha</taxon>
        <taxon>Strongyloidoidea</taxon>
        <taxon>Steinernematidae</taxon>
        <taxon>Steinernema</taxon>
    </lineage>
</organism>